<keyword evidence="2" id="KW-1185">Reference proteome</keyword>
<comment type="caution">
    <text evidence="1">The sequence shown here is derived from an EMBL/GenBank/DDBJ whole genome shotgun (WGS) entry which is preliminary data.</text>
</comment>
<accession>A0ABV3MV75</accession>
<protein>
    <recommendedName>
        <fullName evidence="3">Alpha/beta hydrolase</fullName>
    </recommendedName>
</protein>
<evidence type="ECO:0000313" key="1">
    <source>
        <dbReference type="EMBL" id="MEW4368095.1"/>
    </source>
</evidence>
<proteinExistence type="predicted"/>
<reference evidence="1 2" key="1">
    <citation type="submission" date="2024-06" db="EMBL/GenBank/DDBJ databases">
        <title>Aliikangiella maris sp. nov., sp. nov., a phycosphere bacterium isolated from seawater and ecosystem role in Phaeocystis globosa blooms.</title>
        <authorList>
            <person name="Li F."/>
        </authorList>
    </citation>
    <scope>NUCLEOTIDE SEQUENCE [LARGE SCALE GENOMIC DNA]</scope>
    <source>
        <strain evidence="1 2">GXAS 306</strain>
    </source>
</reference>
<dbReference type="EMBL" id="JBFDAH010000066">
    <property type="protein sequence ID" value="MEW4368095.1"/>
    <property type="molecule type" value="Genomic_DNA"/>
</dbReference>
<name>A0ABV3MV75_9GAMM</name>
<dbReference type="RefSeq" id="WP_367024433.1">
    <property type="nucleotide sequence ID" value="NZ_JBFDAH010000066.1"/>
</dbReference>
<evidence type="ECO:0008006" key="3">
    <source>
        <dbReference type="Google" id="ProtNLM"/>
    </source>
</evidence>
<dbReference type="Proteomes" id="UP001554427">
    <property type="component" value="Unassembled WGS sequence"/>
</dbReference>
<gene>
    <name evidence="1" type="ORF">ABVT42_21725</name>
</gene>
<evidence type="ECO:0000313" key="2">
    <source>
        <dbReference type="Proteomes" id="UP001554427"/>
    </source>
</evidence>
<organism evidence="1 2">
    <name type="scientific">Aliikangiella maris</name>
    <dbReference type="NCBI Taxonomy" id="3162458"/>
    <lineage>
        <taxon>Bacteria</taxon>
        <taxon>Pseudomonadati</taxon>
        <taxon>Pseudomonadota</taxon>
        <taxon>Gammaproteobacteria</taxon>
        <taxon>Oceanospirillales</taxon>
        <taxon>Pleioneaceae</taxon>
        <taxon>Aliikangiella</taxon>
    </lineage>
</organism>
<sequence>MSYNRLVSMPSDTQKRAWQTLTWEQTKQHLSSFDRKLTETANQYGQQLNNIKFTRQAVDTLSALNEFDRMMVLKDCKALSKNPQNPKSRKNRYIPYLRFIKSQYGFGNYHYKIRYLLTEGNKVVIDDLVLDDNLLGSKNPSRFERTALYKVSRMDKSKRINSNMSYEEIQTLNKSWDITNVLPLSSLNTPFAAINGMQNDLTKAAWLMGVHLDWAYQNYQFDSYCLVHNPTEDFLHDLWECGWDKNFTSLNANHLSAIMVQAAKRGKSIKWVAHSQGGIILLSALKVISERTNTRLTNQQVALHSIGTKAMETQRWANKVGLKIIGHNANPFDIVPNLAGGNDFSIKSLDRSIRFLPSVIWSNNAVSPHTLPFMGIQTYYRHLTEAGKHRRASWVRQYMIKNNISLV</sequence>